<dbReference type="Proteomes" id="UP001211907">
    <property type="component" value="Unassembled WGS sequence"/>
</dbReference>
<feature type="compositionally biased region" description="Basic and acidic residues" evidence="3">
    <location>
        <begin position="307"/>
        <end position="347"/>
    </location>
</feature>
<feature type="compositionally biased region" description="Polar residues" evidence="3">
    <location>
        <begin position="377"/>
        <end position="400"/>
    </location>
</feature>
<name>A0AAD5SX63_9FUNG</name>
<organism evidence="5 6">
    <name type="scientific">Physocladia obscura</name>
    <dbReference type="NCBI Taxonomy" id="109957"/>
    <lineage>
        <taxon>Eukaryota</taxon>
        <taxon>Fungi</taxon>
        <taxon>Fungi incertae sedis</taxon>
        <taxon>Chytridiomycota</taxon>
        <taxon>Chytridiomycota incertae sedis</taxon>
        <taxon>Chytridiomycetes</taxon>
        <taxon>Chytridiales</taxon>
        <taxon>Chytriomycetaceae</taxon>
        <taxon>Physocladia</taxon>
    </lineage>
</organism>
<feature type="region of interest" description="Disordered" evidence="3">
    <location>
        <begin position="1"/>
        <end position="76"/>
    </location>
</feature>
<dbReference type="PANTHER" id="PTHR23236">
    <property type="entry name" value="EUKARYOTIC TRANSLATION INITIATION FACTOR 4B/4H"/>
    <property type="match status" value="1"/>
</dbReference>
<keyword evidence="6" id="KW-1185">Reference proteome</keyword>
<dbReference type="SUPFAM" id="SSF54928">
    <property type="entry name" value="RNA-binding domain, RBD"/>
    <property type="match status" value="1"/>
</dbReference>
<feature type="region of interest" description="Disordered" evidence="3">
    <location>
        <begin position="144"/>
        <end position="426"/>
    </location>
</feature>
<feature type="compositionally biased region" description="Basic and acidic residues" evidence="3">
    <location>
        <begin position="160"/>
        <end position="172"/>
    </location>
</feature>
<feature type="compositionally biased region" description="Low complexity" evidence="3">
    <location>
        <begin position="414"/>
        <end position="426"/>
    </location>
</feature>
<proteinExistence type="predicted"/>
<evidence type="ECO:0000313" key="6">
    <source>
        <dbReference type="Proteomes" id="UP001211907"/>
    </source>
</evidence>
<dbReference type="GO" id="GO:0003723">
    <property type="term" value="F:RNA binding"/>
    <property type="evidence" value="ECO:0007669"/>
    <property type="project" value="UniProtKB-UniRule"/>
</dbReference>
<evidence type="ECO:0000313" key="5">
    <source>
        <dbReference type="EMBL" id="KAJ3096455.1"/>
    </source>
</evidence>
<evidence type="ECO:0000256" key="3">
    <source>
        <dbReference type="SAM" id="MobiDB-lite"/>
    </source>
</evidence>
<dbReference type="InterPro" id="IPR012677">
    <property type="entry name" value="Nucleotide-bd_a/b_plait_sf"/>
</dbReference>
<dbReference type="AlphaFoldDB" id="A0AAD5SX63"/>
<dbReference type="PANTHER" id="PTHR23236:SF11">
    <property type="entry name" value="EUKARYOTIC TRANSLATION INITIATION FACTOR 4H"/>
    <property type="match status" value="1"/>
</dbReference>
<dbReference type="Gene3D" id="3.30.70.330">
    <property type="match status" value="1"/>
</dbReference>
<feature type="compositionally biased region" description="Low complexity" evidence="3">
    <location>
        <begin position="351"/>
        <end position="362"/>
    </location>
</feature>
<dbReference type="InterPro" id="IPR000504">
    <property type="entry name" value="RRM_dom"/>
</dbReference>
<protein>
    <recommendedName>
        <fullName evidence="4">RRM domain-containing protein</fullName>
    </recommendedName>
</protein>
<reference evidence="5" key="1">
    <citation type="submission" date="2020-05" db="EMBL/GenBank/DDBJ databases">
        <title>Phylogenomic resolution of chytrid fungi.</title>
        <authorList>
            <person name="Stajich J.E."/>
            <person name="Amses K."/>
            <person name="Simmons R."/>
            <person name="Seto K."/>
            <person name="Myers J."/>
            <person name="Bonds A."/>
            <person name="Quandt C.A."/>
            <person name="Barry K."/>
            <person name="Liu P."/>
            <person name="Grigoriev I."/>
            <person name="Longcore J.E."/>
            <person name="James T.Y."/>
        </authorList>
    </citation>
    <scope>NUCLEOTIDE SEQUENCE</scope>
    <source>
        <strain evidence="5">JEL0513</strain>
    </source>
</reference>
<accession>A0AAD5SX63</accession>
<dbReference type="InterPro" id="IPR035979">
    <property type="entry name" value="RBD_domain_sf"/>
</dbReference>
<dbReference type="PROSITE" id="PS50102">
    <property type="entry name" value="RRM"/>
    <property type="match status" value="1"/>
</dbReference>
<evidence type="ECO:0000259" key="4">
    <source>
        <dbReference type="PROSITE" id="PS50102"/>
    </source>
</evidence>
<dbReference type="EMBL" id="JADGJH010002597">
    <property type="protein sequence ID" value="KAJ3096455.1"/>
    <property type="molecule type" value="Genomic_DNA"/>
</dbReference>
<feature type="domain" description="RRM" evidence="4">
    <location>
        <begin position="76"/>
        <end position="151"/>
    </location>
</feature>
<sequence length="460" mass="49664">MGPKPKPQKMSLGSFLADEGTGTNWADDVSDLPSALPTGPRRDRDNASSSYRSNDRGDRGAHTPRGEVPFPTQPPYNAYVGNLSFEATESDIENLFAGLKVKSVRLIRDPSGSFKGFGYCEFHDADSLRGAVALHGQNVNGRSIKIDISESKPNSGQRSGRFDGERRDRSDTRFSNIDDSPSDWRRRDPQAAQPASGSNGGPFGSGAREGGAFGGFRDRGDREGGLRGDRGDRDGGFRDRGGDREGGFRNSFRRDEPPTERKRLELQPRSQDSGAPTSAVAATADAPSTTNAAPSKPKPNPFGGASARDEDAIMRRIEEKQQQKEAERRAADAAGKKAKDEQKDASLKQKPAATTPNTSTPSDEGSWRRNGPRPVTANKNQQPAATGYNKQSRGGYNNNRDSFERKTATASFESAAKPTASPSKAVPAVAAIPPLSPMKKVQEVKRANVFDVLNNEEEEI</sequence>
<gene>
    <name evidence="5" type="ORF">HK100_005556</name>
</gene>
<dbReference type="Pfam" id="PF00076">
    <property type="entry name" value="RRM_1"/>
    <property type="match status" value="1"/>
</dbReference>
<keyword evidence="1 2" id="KW-0694">RNA-binding</keyword>
<dbReference type="SMART" id="SM00360">
    <property type="entry name" value="RRM"/>
    <property type="match status" value="1"/>
</dbReference>
<feature type="compositionally biased region" description="Low complexity" evidence="3">
    <location>
        <begin position="275"/>
        <end position="290"/>
    </location>
</feature>
<feature type="compositionally biased region" description="Basic and acidic residues" evidence="3">
    <location>
        <begin position="53"/>
        <end position="65"/>
    </location>
</feature>
<evidence type="ECO:0000256" key="1">
    <source>
        <dbReference type="ARBA" id="ARBA00022884"/>
    </source>
</evidence>
<feature type="compositionally biased region" description="Gly residues" evidence="3">
    <location>
        <begin position="198"/>
        <end position="214"/>
    </location>
</feature>
<feature type="compositionally biased region" description="Basic and acidic residues" evidence="3">
    <location>
        <begin position="216"/>
        <end position="266"/>
    </location>
</feature>
<comment type="caution">
    <text evidence="5">The sequence shown here is derived from an EMBL/GenBank/DDBJ whole genome shotgun (WGS) entry which is preliminary data.</text>
</comment>
<evidence type="ECO:0000256" key="2">
    <source>
        <dbReference type="PROSITE-ProRule" id="PRU00176"/>
    </source>
</evidence>